<evidence type="ECO:0000256" key="1">
    <source>
        <dbReference type="SAM" id="MobiDB-lite"/>
    </source>
</evidence>
<accession>A0A177CFX1</accession>
<keyword evidence="3" id="KW-1185">Reference proteome</keyword>
<feature type="region of interest" description="Disordered" evidence="1">
    <location>
        <begin position="1"/>
        <end position="60"/>
    </location>
</feature>
<evidence type="ECO:0000313" key="3">
    <source>
        <dbReference type="Proteomes" id="UP000077069"/>
    </source>
</evidence>
<dbReference type="RefSeq" id="XP_018036868.1">
    <property type="nucleotide sequence ID" value="XM_018182005.1"/>
</dbReference>
<name>A0A177CFX1_9PLEO</name>
<protein>
    <submittedName>
        <fullName evidence="2">Uncharacterized protein</fullName>
    </submittedName>
</protein>
<organism evidence="2 3">
    <name type="scientific">Paraphaeosphaeria sporulosa</name>
    <dbReference type="NCBI Taxonomy" id="1460663"/>
    <lineage>
        <taxon>Eukaryota</taxon>
        <taxon>Fungi</taxon>
        <taxon>Dikarya</taxon>
        <taxon>Ascomycota</taxon>
        <taxon>Pezizomycotina</taxon>
        <taxon>Dothideomycetes</taxon>
        <taxon>Pleosporomycetidae</taxon>
        <taxon>Pleosporales</taxon>
        <taxon>Massarineae</taxon>
        <taxon>Didymosphaeriaceae</taxon>
        <taxon>Paraphaeosphaeria</taxon>
    </lineage>
</organism>
<dbReference type="STRING" id="1460663.A0A177CFX1"/>
<dbReference type="EMBL" id="KV441552">
    <property type="protein sequence ID" value="OAG06503.1"/>
    <property type="molecule type" value="Genomic_DNA"/>
</dbReference>
<dbReference type="InParanoid" id="A0A177CFX1"/>
<dbReference type="PANTHER" id="PTHR37540:SF5">
    <property type="entry name" value="TRANSCRIPTION FACTOR DOMAIN-CONTAINING PROTEIN"/>
    <property type="match status" value="1"/>
</dbReference>
<dbReference type="PANTHER" id="PTHR37540">
    <property type="entry name" value="TRANSCRIPTION FACTOR (ACR-2), PUTATIVE-RELATED-RELATED"/>
    <property type="match status" value="1"/>
</dbReference>
<dbReference type="GeneID" id="28765491"/>
<dbReference type="Proteomes" id="UP000077069">
    <property type="component" value="Unassembled WGS sequence"/>
</dbReference>
<sequence length="234" mass="26269">MATNFTFVHVSDPATNPKPEESQQIRSRCMQGKNNREDSHRSIRERKRREKQAMEDMQVVQTSMRPPTPMLSADTLISDLSLVRFAGPDIDAEAKGILAYNLVNHSVFALDRAVDFCMLEHASFTFLFHDPAFLDSILTASNAASDLRPTWDGKPSPKTLLHLRTTLHLLREKMSAKPSVHEDESILVVINLALLSAIIGDWPAAASHLYDTPRYEVAMSTTYTSHPAPPFRLE</sequence>
<reference evidence="2 3" key="1">
    <citation type="submission" date="2016-05" db="EMBL/GenBank/DDBJ databases">
        <title>Comparative analysis of secretome profiles of manganese(II)-oxidizing ascomycete fungi.</title>
        <authorList>
            <consortium name="DOE Joint Genome Institute"/>
            <person name="Zeiner C.A."/>
            <person name="Purvine S.O."/>
            <person name="Zink E.M."/>
            <person name="Wu S."/>
            <person name="Pasa-Tolic L."/>
            <person name="Chaput D.L."/>
            <person name="Haridas S."/>
            <person name="Grigoriev I.V."/>
            <person name="Santelli C.M."/>
            <person name="Hansel C.M."/>
        </authorList>
    </citation>
    <scope>NUCLEOTIDE SEQUENCE [LARGE SCALE GENOMIC DNA]</scope>
    <source>
        <strain evidence="2 3">AP3s5-JAC2a</strain>
    </source>
</reference>
<proteinExistence type="predicted"/>
<dbReference type="AlphaFoldDB" id="A0A177CFX1"/>
<gene>
    <name evidence="2" type="ORF">CC84DRAFT_1205979</name>
</gene>
<dbReference type="OrthoDB" id="4158087at2759"/>
<evidence type="ECO:0000313" key="2">
    <source>
        <dbReference type="EMBL" id="OAG06503.1"/>
    </source>
</evidence>